<comment type="caution">
    <text evidence="2">The sequence shown here is derived from an EMBL/GenBank/DDBJ whole genome shotgun (WGS) entry which is preliminary data.</text>
</comment>
<feature type="compositionally biased region" description="Basic and acidic residues" evidence="1">
    <location>
        <begin position="49"/>
        <end position="60"/>
    </location>
</feature>
<keyword evidence="3" id="KW-1185">Reference proteome</keyword>
<feature type="region of interest" description="Disordered" evidence="1">
    <location>
        <begin position="13"/>
        <end position="118"/>
    </location>
</feature>
<evidence type="ECO:0000256" key="1">
    <source>
        <dbReference type="SAM" id="MobiDB-lite"/>
    </source>
</evidence>
<dbReference type="EMBL" id="JAHRHJ020000003">
    <property type="protein sequence ID" value="KAH9323159.1"/>
    <property type="molecule type" value="Genomic_DNA"/>
</dbReference>
<name>A0AA38GK98_TAXCH</name>
<reference evidence="2 3" key="1">
    <citation type="journal article" date="2021" name="Nat. Plants">
        <title>The Taxus genome provides insights into paclitaxel biosynthesis.</title>
        <authorList>
            <person name="Xiong X."/>
            <person name="Gou J."/>
            <person name="Liao Q."/>
            <person name="Li Y."/>
            <person name="Zhou Q."/>
            <person name="Bi G."/>
            <person name="Li C."/>
            <person name="Du R."/>
            <person name="Wang X."/>
            <person name="Sun T."/>
            <person name="Guo L."/>
            <person name="Liang H."/>
            <person name="Lu P."/>
            <person name="Wu Y."/>
            <person name="Zhang Z."/>
            <person name="Ro D.K."/>
            <person name="Shang Y."/>
            <person name="Huang S."/>
            <person name="Yan J."/>
        </authorList>
    </citation>
    <scope>NUCLEOTIDE SEQUENCE [LARGE SCALE GENOMIC DNA]</scope>
    <source>
        <strain evidence="2">Ta-2019</strain>
    </source>
</reference>
<sequence>WRRVRAAAWLGELQGGRDRAEGGAQGRERRSRRRRVCLQAAAGGSGAAEGREERSREVEGQRLLQAESGEGAESVAGADVGGGGGGSGSCDDGEGGSPWGSSAPTAVQRGAGGGSAPPPVIFFFCYI</sequence>
<dbReference type="AlphaFoldDB" id="A0AA38GK98"/>
<accession>A0AA38GK98</accession>
<evidence type="ECO:0000313" key="2">
    <source>
        <dbReference type="EMBL" id="KAH9323159.1"/>
    </source>
</evidence>
<feature type="compositionally biased region" description="Gly residues" evidence="1">
    <location>
        <begin position="79"/>
        <end position="88"/>
    </location>
</feature>
<evidence type="ECO:0000313" key="3">
    <source>
        <dbReference type="Proteomes" id="UP000824469"/>
    </source>
</evidence>
<feature type="non-terminal residue" evidence="2">
    <location>
        <position position="1"/>
    </location>
</feature>
<organism evidence="2 3">
    <name type="scientific">Taxus chinensis</name>
    <name type="common">Chinese yew</name>
    <name type="synonym">Taxus wallichiana var. chinensis</name>
    <dbReference type="NCBI Taxonomy" id="29808"/>
    <lineage>
        <taxon>Eukaryota</taxon>
        <taxon>Viridiplantae</taxon>
        <taxon>Streptophyta</taxon>
        <taxon>Embryophyta</taxon>
        <taxon>Tracheophyta</taxon>
        <taxon>Spermatophyta</taxon>
        <taxon>Pinopsida</taxon>
        <taxon>Pinidae</taxon>
        <taxon>Conifers II</taxon>
        <taxon>Cupressales</taxon>
        <taxon>Taxaceae</taxon>
        <taxon>Taxus</taxon>
    </lineage>
</organism>
<protein>
    <submittedName>
        <fullName evidence="2">Uncharacterized protein</fullName>
    </submittedName>
</protein>
<dbReference type="Proteomes" id="UP000824469">
    <property type="component" value="Unassembled WGS sequence"/>
</dbReference>
<feature type="compositionally biased region" description="Low complexity" evidence="1">
    <location>
        <begin position="66"/>
        <end position="78"/>
    </location>
</feature>
<proteinExistence type="predicted"/>
<gene>
    <name evidence="2" type="ORF">KI387_017798</name>
</gene>